<dbReference type="AlphaFoldDB" id="A0A4E0R4W0"/>
<evidence type="ECO:0000313" key="1">
    <source>
        <dbReference type="EMBL" id="TGO03221.1"/>
    </source>
</evidence>
<proteinExistence type="predicted"/>
<gene>
    <name evidence="1" type="ORF">PN36_10475</name>
</gene>
<comment type="caution">
    <text evidence="1">The sequence shown here is derived from an EMBL/GenBank/DDBJ whole genome shotgun (WGS) entry which is preliminary data.</text>
</comment>
<dbReference type="EMBL" id="JSZA02000032">
    <property type="protein sequence ID" value="TGO03221.1"/>
    <property type="molecule type" value="Genomic_DNA"/>
</dbReference>
<organism evidence="1 2">
    <name type="scientific">Candidatus Thiomargarita nelsonii</name>
    <dbReference type="NCBI Taxonomy" id="1003181"/>
    <lineage>
        <taxon>Bacteria</taxon>
        <taxon>Pseudomonadati</taxon>
        <taxon>Pseudomonadota</taxon>
        <taxon>Gammaproteobacteria</taxon>
        <taxon>Thiotrichales</taxon>
        <taxon>Thiotrichaceae</taxon>
        <taxon>Thiomargarita</taxon>
    </lineage>
</organism>
<name>A0A4E0R4W0_9GAMM</name>
<accession>A0A4E0R4W0</accession>
<sequence length="61" mass="6727">MWFETLTGFREESPEQVRESVNGKIGQSFNNQIDCLSDIGTVLGNKASVGCVPRTVLKPKN</sequence>
<evidence type="ECO:0000313" key="2">
    <source>
        <dbReference type="Proteomes" id="UP000030428"/>
    </source>
</evidence>
<protein>
    <submittedName>
        <fullName evidence="1">Uncharacterized protein</fullName>
    </submittedName>
</protein>
<dbReference type="Proteomes" id="UP000030428">
    <property type="component" value="Unassembled WGS sequence"/>
</dbReference>
<reference evidence="1 2" key="1">
    <citation type="journal article" date="2016" name="Front. Microbiol.">
        <title>Single-Cell (Meta-)Genomics of a Dimorphic Candidatus Thiomargarita nelsonii Reveals Genomic Plasticity.</title>
        <authorList>
            <person name="Flood B.E."/>
            <person name="Fliss P."/>
            <person name="Jones D.S."/>
            <person name="Dick G.J."/>
            <person name="Jain S."/>
            <person name="Kaster A.K."/>
            <person name="Winkel M."/>
            <person name="Mussmann M."/>
            <person name="Bailey J."/>
        </authorList>
    </citation>
    <scope>NUCLEOTIDE SEQUENCE [LARGE SCALE GENOMIC DNA]</scope>
    <source>
        <strain evidence="1">Hydrate Ridge</strain>
    </source>
</reference>
<keyword evidence="2" id="KW-1185">Reference proteome</keyword>